<dbReference type="InterPro" id="IPR012913">
    <property type="entry name" value="OS9-like_dom"/>
</dbReference>
<feature type="signal peptide" evidence="8">
    <location>
        <begin position="1"/>
        <end position="21"/>
    </location>
</feature>
<dbReference type="EMBL" id="QLNQ01000018">
    <property type="protein sequence ID" value="RCK66033.1"/>
    <property type="molecule type" value="Genomic_DNA"/>
</dbReference>
<keyword evidence="4 7" id="KW-0430">Lectin</keyword>
<dbReference type="GO" id="GO:0005788">
    <property type="term" value="C:endoplasmic reticulum lumen"/>
    <property type="evidence" value="ECO:0007669"/>
    <property type="project" value="UniProtKB-UniRule"/>
</dbReference>
<dbReference type="GO" id="GO:0030970">
    <property type="term" value="P:retrograde protein transport, ER to cytosol"/>
    <property type="evidence" value="ECO:0007669"/>
    <property type="project" value="TreeGrafter"/>
</dbReference>
<dbReference type="InterPro" id="IPR045149">
    <property type="entry name" value="OS-9-like"/>
</dbReference>
<dbReference type="PROSITE" id="PS51914">
    <property type="entry name" value="MRH"/>
    <property type="match status" value="1"/>
</dbReference>
<dbReference type="Pfam" id="PF07915">
    <property type="entry name" value="PRKCSH"/>
    <property type="match status" value="1"/>
</dbReference>
<evidence type="ECO:0000256" key="1">
    <source>
        <dbReference type="ARBA" id="ARBA00004367"/>
    </source>
</evidence>
<protein>
    <recommendedName>
        <fullName evidence="7">Endoplasmic reticulum lectin</fullName>
    </recommendedName>
    <alternativeName>
        <fullName evidence="7">Protein OS-9 homolog</fullName>
    </alternativeName>
</protein>
<evidence type="ECO:0000313" key="10">
    <source>
        <dbReference type="EMBL" id="RCK66033.1"/>
    </source>
</evidence>
<dbReference type="GO" id="GO:0030968">
    <property type="term" value="P:endoplasmic reticulum unfolded protein response"/>
    <property type="evidence" value="ECO:0007669"/>
    <property type="project" value="UniProtKB-UniRule"/>
</dbReference>
<dbReference type="PANTHER" id="PTHR15414">
    <property type="entry name" value="OS-9-RELATED"/>
    <property type="match status" value="1"/>
</dbReference>
<comment type="subcellular location">
    <subcellularLocation>
        <location evidence="1 7">Endoplasmic reticulum membrane</location>
        <topology evidence="1 7">Peripheral membrane protein</topology>
        <orientation evidence="1 7">Lumenal side</orientation>
    </subcellularLocation>
</comment>
<evidence type="ECO:0000256" key="5">
    <source>
        <dbReference type="ARBA" id="ARBA00022824"/>
    </source>
</evidence>
<evidence type="ECO:0000256" key="6">
    <source>
        <dbReference type="ARBA" id="ARBA00023157"/>
    </source>
</evidence>
<accession>A0A367YJG7</accession>
<evidence type="ECO:0000256" key="4">
    <source>
        <dbReference type="ARBA" id="ARBA00022734"/>
    </source>
</evidence>
<comment type="caution">
    <text evidence="10">The sequence shown here is derived from an EMBL/GenBank/DDBJ whole genome shotgun (WGS) entry which is preliminary data.</text>
</comment>
<dbReference type="AlphaFoldDB" id="A0A367YJG7"/>
<keyword evidence="7" id="KW-0472">Membrane</keyword>
<evidence type="ECO:0000259" key="9">
    <source>
        <dbReference type="PROSITE" id="PS51914"/>
    </source>
</evidence>
<organism evidence="10 11">
    <name type="scientific">Candida viswanathii</name>
    <dbReference type="NCBI Taxonomy" id="5486"/>
    <lineage>
        <taxon>Eukaryota</taxon>
        <taxon>Fungi</taxon>
        <taxon>Dikarya</taxon>
        <taxon>Ascomycota</taxon>
        <taxon>Saccharomycotina</taxon>
        <taxon>Pichiomycetes</taxon>
        <taxon>Debaryomycetaceae</taxon>
        <taxon>Candida/Lodderomyces clade</taxon>
        <taxon>Candida</taxon>
    </lineage>
</organism>
<keyword evidence="3 8" id="KW-0732">Signal</keyword>
<dbReference type="GO" id="GO:0030246">
    <property type="term" value="F:carbohydrate binding"/>
    <property type="evidence" value="ECO:0007669"/>
    <property type="project" value="UniProtKB-UniRule"/>
</dbReference>
<feature type="domain" description="MRH" evidence="9">
    <location>
        <begin position="110"/>
        <end position="254"/>
    </location>
</feature>
<keyword evidence="11" id="KW-1185">Reference proteome</keyword>
<evidence type="ECO:0000256" key="7">
    <source>
        <dbReference type="RuleBase" id="RU369099"/>
    </source>
</evidence>
<dbReference type="InterPro" id="IPR009011">
    <property type="entry name" value="Man6P_isomerase_rcpt-bd_dom_sf"/>
</dbReference>
<dbReference type="STRING" id="5486.A0A367YJG7"/>
<evidence type="ECO:0000256" key="8">
    <source>
        <dbReference type="SAM" id="SignalP"/>
    </source>
</evidence>
<dbReference type="PANTHER" id="PTHR15414:SF0">
    <property type="entry name" value="ENDOPLASMIC RETICULUM LECTIN 1"/>
    <property type="match status" value="1"/>
</dbReference>
<sequence length="271" mass="31204">MNWSSFLILTIAFWGLSGAYSTSETERPKNRIVFHETNLTRAVALELLNSDKDHYEILSIGDQETNNITSYLCNLPQQEQFEVNFHEPRTTLHDLKEQAVELIADTFDQDKCLYAFGILGNYWTIGFCYGDKVMQFHEDIEDFLKASHKPNHPNHVYMLGRFPGSEKFNLKETRISNQAIGQPKLKLDPREFSVDEGYSHKLEGEICDLTGQPRKLTVKYVCDSSNSRIEVLEIREIKTCQYDMVLNIPSLCKLNVAKEHVVDILCTQIFA</sequence>
<comment type="function">
    <text evidence="7">Lectin involved in the quality control of the secretory pathway. As a member of the endoplasmic reticulum-associated degradation lumenal (ERAD-L) surveillance system, targets misfolded endoplasmic reticulum lumenal glycoproteins for degradation.</text>
</comment>
<dbReference type="Proteomes" id="UP000253472">
    <property type="component" value="Unassembled WGS sequence"/>
</dbReference>
<gene>
    <name evidence="10" type="primary">YOS9</name>
    <name evidence="10" type="ORF">Cantr_01716</name>
</gene>
<keyword evidence="6" id="KW-1015">Disulfide bond</keyword>
<proteinExistence type="inferred from homology"/>
<dbReference type="OrthoDB" id="448954at2759"/>
<name>A0A367YJG7_9ASCO</name>
<evidence type="ECO:0000313" key="11">
    <source>
        <dbReference type="Proteomes" id="UP000253472"/>
    </source>
</evidence>
<dbReference type="GO" id="GO:0005789">
    <property type="term" value="C:endoplasmic reticulum membrane"/>
    <property type="evidence" value="ECO:0007669"/>
    <property type="project" value="UniProtKB-SubCell"/>
</dbReference>
<feature type="chain" id="PRO_5017083021" description="Endoplasmic reticulum lectin" evidence="8">
    <location>
        <begin position="22"/>
        <end position="271"/>
    </location>
</feature>
<reference evidence="10 11" key="1">
    <citation type="submission" date="2018-06" db="EMBL/GenBank/DDBJ databases">
        <title>Whole genome sequencing of Candida tropicalis (genome annotated by CSBL at Korea University).</title>
        <authorList>
            <person name="Ahn J."/>
        </authorList>
    </citation>
    <scope>NUCLEOTIDE SEQUENCE [LARGE SCALE GENOMIC DNA]</scope>
    <source>
        <strain evidence="10 11">ATCC 20962</strain>
    </source>
</reference>
<dbReference type="InterPro" id="IPR044865">
    <property type="entry name" value="MRH_dom"/>
</dbReference>
<dbReference type="Gene3D" id="2.70.130.10">
    <property type="entry name" value="Mannose-6-phosphate receptor binding domain"/>
    <property type="match status" value="1"/>
</dbReference>
<evidence type="ECO:0000256" key="2">
    <source>
        <dbReference type="ARBA" id="ARBA00009918"/>
    </source>
</evidence>
<evidence type="ECO:0000256" key="3">
    <source>
        <dbReference type="ARBA" id="ARBA00022729"/>
    </source>
</evidence>
<comment type="similarity">
    <text evidence="2 7">Belongs to the OS-9 family.</text>
</comment>
<keyword evidence="5 7" id="KW-0256">Endoplasmic reticulum</keyword>